<feature type="non-terminal residue" evidence="1">
    <location>
        <position position="1"/>
    </location>
</feature>
<evidence type="ECO:0000313" key="2">
    <source>
        <dbReference type="Proteomes" id="UP001285908"/>
    </source>
</evidence>
<name>A0AAJ0MVL3_9PEZI</name>
<comment type="caution">
    <text evidence="1">The sequence shown here is derived from an EMBL/GenBank/DDBJ whole genome shotgun (WGS) entry which is preliminary data.</text>
</comment>
<dbReference type="Proteomes" id="UP001285908">
    <property type="component" value="Unassembled WGS sequence"/>
</dbReference>
<sequence length="68" mass="7802">MKNHHHHHHLKPKPIISQVDESMVLEDGDGSRLVRWTGFDTVCLGRPTLPLFPRRVGHRKDQDADSAK</sequence>
<gene>
    <name evidence="1" type="ORF">B0T23DRAFT_369843</name>
</gene>
<keyword evidence="2" id="KW-1185">Reference proteome</keyword>
<reference evidence="1 2" key="1">
    <citation type="journal article" date="2023" name="Mol. Phylogenet. Evol.">
        <title>Genome-scale phylogeny and comparative genomics of the fungal order Sordariales.</title>
        <authorList>
            <person name="Hensen N."/>
            <person name="Bonometti L."/>
            <person name="Westerberg I."/>
            <person name="Brannstrom I.O."/>
            <person name="Guillou S."/>
            <person name="Cros-Aarteil S."/>
            <person name="Calhoun S."/>
            <person name="Haridas S."/>
            <person name="Kuo A."/>
            <person name="Mondo S."/>
            <person name="Pangilinan J."/>
            <person name="Riley R."/>
            <person name="LaButti K."/>
            <person name="Andreopoulos B."/>
            <person name="Lipzen A."/>
            <person name="Chen C."/>
            <person name="Yan M."/>
            <person name="Daum C."/>
            <person name="Ng V."/>
            <person name="Clum A."/>
            <person name="Steindorff A."/>
            <person name="Ohm R.A."/>
            <person name="Martin F."/>
            <person name="Silar P."/>
            <person name="Natvig D.O."/>
            <person name="Lalanne C."/>
            <person name="Gautier V."/>
            <person name="Ament-Velasquez S.L."/>
            <person name="Kruys A."/>
            <person name="Hutchinson M.I."/>
            <person name="Powell A.J."/>
            <person name="Barry K."/>
            <person name="Miller A.N."/>
            <person name="Grigoriev I.V."/>
            <person name="Debuchy R."/>
            <person name="Gladieux P."/>
            <person name="Hiltunen Thoren M."/>
            <person name="Johannesson H."/>
        </authorList>
    </citation>
    <scope>NUCLEOTIDE SEQUENCE [LARGE SCALE GENOMIC DNA]</scope>
    <source>
        <strain evidence="1 2">FGSC 10403</strain>
    </source>
</reference>
<proteinExistence type="predicted"/>
<dbReference type="AlphaFoldDB" id="A0AAJ0MVL3"/>
<protein>
    <submittedName>
        <fullName evidence="1">Uncharacterized protein</fullName>
    </submittedName>
</protein>
<dbReference type="EMBL" id="JAULSX010000001">
    <property type="protein sequence ID" value="KAK3499405.1"/>
    <property type="molecule type" value="Genomic_DNA"/>
</dbReference>
<organism evidence="1 2">
    <name type="scientific">Neurospora hispaniola</name>
    <dbReference type="NCBI Taxonomy" id="588809"/>
    <lineage>
        <taxon>Eukaryota</taxon>
        <taxon>Fungi</taxon>
        <taxon>Dikarya</taxon>
        <taxon>Ascomycota</taxon>
        <taxon>Pezizomycotina</taxon>
        <taxon>Sordariomycetes</taxon>
        <taxon>Sordariomycetidae</taxon>
        <taxon>Sordariales</taxon>
        <taxon>Sordariaceae</taxon>
        <taxon>Neurospora</taxon>
    </lineage>
</organism>
<dbReference type="RefSeq" id="XP_062697038.1">
    <property type="nucleotide sequence ID" value="XM_062836551.1"/>
</dbReference>
<dbReference type="GeneID" id="87874173"/>
<accession>A0AAJ0MVL3</accession>
<evidence type="ECO:0000313" key="1">
    <source>
        <dbReference type="EMBL" id="KAK3499405.1"/>
    </source>
</evidence>